<keyword evidence="3" id="KW-1185">Reference proteome</keyword>
<dbReference type="AlphaFoldDB" id="A0ABC8JWD2"/>
<dbReference type="Proteomes" id="UP001642260">
    <property type="component" value="Unassembled WGS sequence"/>
</dbReference>
<name>A0ABC8JWD2_ERUVS</name>
<proteinExistence type="predicted"/>
<evidence type="ECO:0000313" key="3">
    <source>
        <dbReference type="Proteomes" id="UP001642260"/>
    </source>
</evidence>
<feature type="region of interest" description="Disordered" evidence="1">
    <location>
        <begin position="62"/>
        <end position="147"/>
    </location>
</feature>
<reference evidence="2 3" key="1">
    <citation type="submission" date="2022-03" db="EMBL/GenBank/DDBJ databases">
        <authorList>
            <person name="Macdonald S."/>
            <person name="Ahmed S."/>
            <person name="Newling K."/>
        </authorList>
    </citation>
    <scope>NUCLEOTIDE SEQUENCE [LARGE SCALE GENOMIC DNA]</scope>
</reference>
<feature type="region of interest" description="Disordered" evidence="1">
    <location>
        <begin position="1"/>
        <end position="23"/>
    </location>
</feature>
<evidence type="ECO:0000256" key="1">
    <source>
        <dbReference type="SAM" id="MobiDB-lite"/>
    </source>
</evidence>
<evidence type="ECO:0000313" key="2">
    <source>
        <dbReference type="EMBL" id="CAH8334676.1"/>
    </source>
</evidence>
<accession>A0ABC8JWD2</accession>
<feature type="compositionally biased region" description="Acidic residues" evidence="1">
    <location>
        <begin position="77"/>
        <end position="110"/>
    </location>
</feature>
<dbReference type="EMBL" id="CAKOAT010126265">
    <property type="protein sequence ID" value="CAH8334676.1"/>
    <property type="molecule type" value="Genomic_DNA"/>
</dbReference>
<protein>
    <submittedName>
        <fullName evidence="2">Uncharacterized protein</fullName>
    </submittedName>
</protein>
<organism evidence="2 3">
    <name type="scientific">Eruca vesicaria subsp. sativa</name>
    <name type="common">Garden rocket</name>
    <name type="synonym">Eruca sativa</name>
    <dbReference type="NCBI Taxonomy" id="29727"/>
    <lineage>
        <taxon>Eukaryota</taxon>
        <taxon>Viridiplantae</taxon>
        <taxon>Streptophyta</taxon>
        <taxon>Embryophyta</taxon>
        <taxon>Tracheophyta</taxon>
        <taxon>Spermatophyta</taxon>
        <taxon>Magnoliopsida</taxon>
        <taxon>eudicotyledons</taxon>
        <taxon>Gunneridae</taxon>
        <taxon>Pentapetalae</taxon>
        <taxon>rosids</taxon>
        <taxon>malvids</taxon>
        <taxon>Brassicales</taxon>
        <taxon>Brassicaceae</taxon>
        <taxon>Brassiceae</taxon>
        <taxon>Eruca</taxon>
    </lineage>
</organism>
<comment type="caution">
    <text evidence="2">The sequence shown here is derived from an EMBL/GenBank/DDBJ whole genome shotgun (WGS) entry which is preliminary data.</text>
</comment>
<gene>
    <name evidence="2" type="ORF">ERUC_LOCUS13335</name>
</gene>
<sequence>MGKKVKREAEDDDLETKTNLKKQKKEVIETMEGLVDHLKRIESKFDLLATKVDQLISVKGESVHVKKSLKAKAEISSSEDESSSSDEDSMDSSSSESEDDSSSSDDEESDQGEKAEVKTAKIPKNESSNNVDSTNDEKESECSFRSPTFGYVSRSGRWPFAGGRFSGGRCGGQGFCGRC</sequence>